<gene>
    <name evidence="1" type="ORF">Nican01_00136</name>
</gene>
<reference evidence="1" key="1">
    <citation type="journal article" date="2024" name="J. Gen. Virol.">
        <title>Novel phages of Pseudomonas syringae unveil numerous potential auxiliary metabolic genes.</title>
        <authorList>
            <person name="Feltin C."/>
            <person name="Garneau J.R."/>
            <person name="Morris C.E."/>
            <person name="Berard A."/>
            <person name="Torres-Barcelo C."/>
        </authorList>
    </citation>
    <scope>NUCLEOTIDE SEQUENCE</scope>
</reference>
<dbReference type="EMBL" id="PP179318">
    <property type="protein sequence ID" value="XAI70149.1"/>
    <property type="molecule type" value="Genomic_DNA"/>
</dbReference>
<protein>
    <submittedName>
        <fullName evidence="1">Uncharacterized protein</fullName>
    </submittedName>
</protein>
<proteinExistence type="predicted"/>
<organism evidence="1">
    <name type="scientific">Pseudomonas phage Nican01</name>
    <dbReference type="NCBI Taxonomy" id="3138540"/>
    <lineage>
        <taxon>Viruses</taxon>
        <taxon>Duplodnaviria</taxon>
        <taxon>Heunggongvirae</taxon>
        <taxon>Uroviricota</taxon>
        <taxon>Caudoviricetes</taxon>
        <taxon>Nickievirus</taxon>
    </lineage>
</organism>
<name>A0AAU6W0P5_9CAUD</name>
<accession>A0AAU6W0P5</accession>
<sequence>MTTINAKAESFKSVFAAAAVDYTNTKTQAQQAAEQAQSDEERAAFNATAKTADTHSRYTEALSNMSEKALASLSTYKVDAKVLSEQSRELKKRSIAILEALATKQRVNDRALDAVLQFIVAKDAASMTLEQVRAQMQHETTTQAQYFKTCAIFFNFAQYSKSEKTISFDKNAKVLKELIAIYS</sequence>
<evidence type="ECO:0000313" key="1">
    <source>
        <dbReference type="EMBL" id="XAI70149.1"/>
    </source>
</evidence>